<protein>
    <submittedName>
        <fullName evidence="1">Uncharacterized protein</fullName>
    </submittedName>
</protein>
<sequence>MDIEPLVCTMGSRTNSKTMFPEDGLCEYIFFDSVYKDRRNLMSDSTGWAPDLSTFVEVNLQYSTTAFGVGFAFEKAEHVVLNLKATNPPPLKVFWDKEIYHFGIVDTPAVGLYQENMNKAFECLKHLRQHASQKNQEGHMSYIVFAASFPDDTWAAYYADQFKNVFQPDLFIAHGHYLEGDNSRADCRVMPPTALTAPQGGGSSYEHDMTTAVDSLPELDVPGIVRTVFAISVTMKGRWSTPLPGQPTDFLSRCSQNPSAAPFGSLEEVCNDPNFAGRFAYSQQEASMQALHSRERLILSYDNEVGLCKKLCTVKARQPSRYFGVAVFDLDYEDFSNACASMNREGAFSRLRAVRGVLNYFRTVYKTAADEAGCLRLIT</sequence>
<organism evidence="1 2">
    <name type="scientific">Amblyomma americanum</name>
    <name type="common">Lone star tick</name>
    <dbReference type="NCBI Taxonomy" id="6943"/>
    <lineage>
        <taxon>Eukaryota</taxon>
        <taxon>Metazoa</taxon>
        <taxon>Ecdysozoa</taxon>
        <taxon>Arthropoda</taxon>
        <taxon>Chelicerata</taxon>
        <taxon>Arachnida</taxon>
        <taxon>Acari</taxon>
        <taxon>Parasitiformes</taxon>
        <taxon>Ixodida</taxon>
        <taxon>Ixodoidea</taxon>
        <taxon>Ixodidae</taxon>
        <taxon>Amblyomminae</taxon>
        <taxon>Amblyomma</taxon>
    </lineage>
</organism>
<dbReference type="AlphaFoldDB" id="A0AAQ4DJQ0"/>
<keyword evidence="2" id="KW-1185">Reference proteome</keyword>
<dbReference type="Proteomes" id="UP001321473">
    <property type="component" value="Unassembled WGS sequence"/>
</dbReference>
<evidence type="ECO:0000313" key="1">
    <source>
        <dbReference type="EMBL" id="KAK8762690.1"/>
    </source>
</evidence>
<accession>A0AAQ4DJQ0</accession>
<evidence type="ECO:0000313" key="2">
    <source>
        <dbReference type="Proteomes" id="UP001321473"/>
    </source>
</evidence>
<comment type="caution">
    <text evidence="1">The sequence shown here is derived from an EMBL/GenBank/DDBJ whole genome shotgun (WGS) entry which is preliminary data.</text>
</comment>
<gene>
    <name evidence="1" type="ORF">V5799_026040</name>
</gene>
<name>A0AAQ4DJQ0_AMBAM</name>
<proteinExistence type="predicted"/>
<reference evidence="1 2" key="1">
    <citation type="journal article" date="2023" name="Arcadia Sci">
        <title>De novo assembly of a long-read Amblyomma americanum tick genome.</title>
        <authorList>
            <person name="Chou S."/>
            <person name="Poskanzer K.E."/>
            <person name="Rollins M."/>
            <person name="Thuy-Boun P.S."/>
        </authorList>
    </citation>
    <scope>NUCLEOTIDE SEQUENCE [LARGE SCALE GENOMIC DNA]</scope>
    <source>
        <strain evidence="1">F_SG_1</strain>
        <tissue evidence="1">Salivary glands</tissue>
    </source>
</reference>
<dbReference type="EMBL" id="JARKHS020029868">
    <property type="protein sequence ID" value="KAK8762690.1"/>
    <property type="molecule type" value="Genomic_DNA"/>
</dbReference>